<dbReference type="EMBL" id="JAVREJ010000006">
    <property type="protein sequence ID" value="MDT0350019.1"/>
    <property type="molecule type" value="Genomic_DNA"/>
</dbReference>
<keyword evidence="3" id="KW-1185">Reference proteome</keyword>
<evidence type="ECO:0000313" key="2">
    <source>
        <dbReference type="EMBL" id="MDT0350019.1"/>
    </source>
</evidence>
<dbReference type="InterPro" id="IPR009959">
    <property type="entry name" value="Cyclase_SnoaL-like"/>
</dbReference>
<dbReference type="SUPFAM" id="SSF54427">
    <property type="entry name" value="NTF2-like"/>
    <property type="match status" value="1"/>
</dbReference>
<dbReference type="RefSeq" id="WP_311556051.1">
    <property type="nucleotide sequence ID" value="NZ_JAVREJ010000006.1"/>
</dbReference>
<dbReference type="InterPro" id="IPR032710">
    <property type="entry name" value="NTF2-like_dom_sf"/>
</dbReference>
<dbReference type="Pfam" id="PF12680">
    <property type="entry name" value="SnoaL_2"/>
    <property type="match status" value="1"/>
</dbReference>
<dbReference type="Gene3D" id="3.10.450.50">
    <property type="match status" value="1"/>
</dbReference>
<gene>
    <name evidence="2" type="ORF">RM445_10840</name>
</gene>
<feature type="domain" description="SnoaL-like" evidence="1">
    <location>
        <begin position="12"/>
        <end position="119"/>
    </location>
</feature>
<evidence type="ECO:0000259" key="1">
    <source>
        <dbReference type="Pfam" id="PF12680"/>
    </source>
</evidence>
<dbReference type="Proteomes" id="UP001183202">
    <property type="component" value="Unassembled WGS sequence"/>
</dbReference>
<comment type="caution">
    <text evidence="2">The sequence shown here is derived from an EMBL/GenBank/DDBJ whole genome shotgun (WGS) entry which is preliminary data.</text>
</comment>
<sequence length="138" mass="15212">MGITELNDLATDAWNRHDRDAYVALYTEDCEIVTPDATVTGHDGAREFWRQNADPFPDNRITARKVVTDGTTLVEESLFEGTNTGPSPMPDGSEMPATGKAVAVPYVGLHTARDELIASSHFYWDQLSFLQQLGVLPD</sequence>
<reference evidence="3" key="1">
    <citation type="submission" date="2023-07" db="EMBL/GenBank/DDBJ databases">
        <title>30 novel species of actinomycetes from the DSMZ collection.</title>
        <authorList>
            <person name="Nouioui I."/>
        </authorList>
    </citation>
    <scope>NUCLEOTIDE SEQUENCE [LARGE SCALE GENOMIC DNA]</scope>
    <source>
        <strain evidence="3">DSM 45834</strain>
    </source>
</reference>
<protein>
    <submittedName>
        <fullName evidence="2">Nuclear transport factor 2 family protein</fullName>
    </submittedName>
</protein>
<accession>A0ABU2NBI6</accession>
<name>A0ABU2NBI6_9PSEU</name>
<dbReference type="PANTHER" id="PTHR38436:SF1">
    <property type="entry name" value="ESTER CYCLASE"/>
    <property type="match status" value="1"/>
</dbReference>
<proteinExistence type="predicted"/>
<dbReference type="PANTHER" id="PTHR38436">
    <property type="entry name" value="POLYKETIDE CYCLASE SNOAL-LIKE DOMAIN"/>
    <property type="match status" value="1"/>
</dbReference>
<dbReference type="InterPro" id="IPR037401">
    <property type="entry name" value="SnoaL-like"/>
</dbReference>
<organism evidence="2 3">
    <name type="scientific">Pseudonocardia charpentierae</name>
    <dbReference type="NCBI Taxonomy" id="3075545"/>
    <lineage>
        <taxon>Bacteria</taxon>
        <taxon>Bacillati</taxon>
        <taxon>Actinomycetota</taxon>
        <taxon>Actinomycetes</taxon>
        <taxon>Pseudonocardiales</taxon>
        <taxon>Pseudonocardiaceae</taxon>
        <taxon>Pseudonocardia</taxon>
    </lineage>
</organism>
<evidence type="ECO:0000313" key="3">
    <source>
        <dbReference type="Proteomes" id="UP001183202"/>
    </source>
</evidence>